<evidence type="ECO:0000256" key="8">
    <source>
        <dbReference type="ARBA" id="ARBA00023136"/>
    </source>
</evidence>
<comment type="subcellular location">
    <subcellularLocation>
        <location evidence="1">Cell outer membrane</location>
        <topology evidence="1">Multi-pass membrane protein</topology>
    </subcellularLocation>
</comment>
<evidence type="ECO:0000313" key="15">
    <source>
        <dbReference type="Proteomes" id="UP000004892"/>
    </source>
</evidence>
<dbReference type="RefSeq" id="WP_009136354.1">
    <property type="nucleotide sequence ID" value="NZ_JH594596.1"/>
</dbReference>
<dbReference type="HOGENOM" id="CLU_058370_1_0_10"/>
<dbReference type="Pfam" id="PF00691">
    <property type="entry name" value="OmpA"/>
    <property type="match status" value="1"/>
</dbReference>
<evidence type="ECO:0000256" key="2">
    <source>
        <dbReference type="ARBA" id="ARBA00022448"/>
    </source>
</evidence>
<evidence type="ECO:0000256" key="4">
    <source>
        <dbReference type="ARBA" id="ARBA00022692"/>
    </source>
</evidence>
<dbReference type="PANTHER" id="PTHR30329">
    <property type="entry name" value="STATOR ELEMENT OF FLAGELLAR MOTOR COMPLEX"/>
    <property type="match status" value="1"/>
</dbReference>
<dbReference type="CDD" id="cd07185">
    <property type="entry name" value="OmpA_C-like"/>
    <property type="match status" value="1"/>
</dbReference>
<evidence type="ECO:0000256" key="11">
    <source>
        <dbReference type="SAM" id="Coils"/>
    </source>
</evidence>
<accession>H1DG20</accession>
<dbReference type="PANTHER" id="PTHR30329:SF21">
    <property type="entry name" value="LIPOPROTEIN YIAD-RELATED"/>
    <property type="match status" value="1"/>
</dbReference>
<dbReference type="AlphaFoldDB" id="H1DG20"/>
<feature type="domain" description="OmpA-like" evidence="13">
    <location>
        <begin position="275"/>
        <end position="387"/>
    </location>
</feature>
<dbReference type="eggNOG" id="COG2885">
    <property type="taxonomic scope" value="Bacteria"/>
</dbReference>
<feature type="coiled-coil region" evidence="11">
    <location>
        <begin position="234"/>
        <end position="275"/>
    </location>
</feature>
<protein>
    <recommendedName>
        <fullName evidence="13">OmpA-like domain-containing protein</fullName>
    </recommendedName>
</protein>
<evidence type="ECO:0000256" key="1">
    <source>
        <dbReference type="ARBA" id="ARBA00004571"/>
    </source>
</evidence>
<dbReference type="GeneID" id="98068790"/>
<dbReference type="GO" id="GO:0006811">
    <property type="term" value="P:monoatomic ion transport"/>
    <property type="evidence" value="ECO:0007669"/>
    <property type="project" value="UniProtKB-KW"/>
</dbReference>
<dbReference type="SUPFAM" id="SSF103088">
    <property type="entry name" value="OmpA-like"/>
    <property type="match status" value="1"/>
</dbReference>
<dbReference type="GO" id="GO:0015288">
    <property type="term" value="F:porin activity"/>
    <property type="evidence" value="ECO:0007669"/>
    <property type="project" value="UniProtKB-KW"/>
</dbReference>
<keyword evidence="9" id="KW-0998">Cell outer membrane</keyword>
<dbReference type="InterPro" id="IPR006665">
    <property type="entry name" value="OmpA-like"/>
</dbReference>
<evidence type="ECO:0000313" key="14">
    <source>
        <dbReference type="EMBL" id="EHP48843.1"/>
    </source>
</evidence>
<gene>
    <name evidence="14" type="ORF">HMPREF9449_01206</name>
</gene>
<dbReference type="SUPFAM" id="SSF56925">
    <property type="entry name" value="OMPA-like"/>
    <property type="match status" value="1"/>
</dbReference>
<dbReference type="PATRIC" id="fig|742817.3.peg.1282"/>
<evidence type="ECO:0000256" key="9">
    <source>
        <dbReference type="ARBA" id="ARBA00023237"/>
    </source>
</evidence>
<keyword evidence="6" id="KW-0406">Ion transport</keyword>
<dbReference type="Gene3D" id="1.20.5.340">
    <property type="match status" value="1"/>
</dbReference>
<keyword evidence="11" id="KW-0175">Coiled coil</keyword>
<comment type="caution">
    <text evidence="14">The sequence shown here is derived from an EMBL/GenBank/DDBJ whole genome shotgun (WGS) entry which is preliminary data.</text>
</comment>
<sequence>MKKSVLLICMVLGMYATLFAQETEGAKLPGYRTTFETRKFWQDWYVGVNFGGNALFAEHFKDAKFKNTITFMPAITVGKWFNPWWGVRLQGGGGALHGFGPGATEMLHMHYMYAHADFTFGLINFFAKYKENRKFDIVPFIGIGGMTRKKDQSFIIDAGIQARYDIDPRWSVNLEFKGMILDDDLVTRGGFPNDGIGGLSVGVSYRFNKKNFKAIDMDAIRLQNEQFIGLGKKVSTLEDENTRLNNEVDNLKNQNNRLTGDIQDLQQEIAKVKKAYAEESPIPVTIPFRFNRSKVDEVYQVLIYNLAVYMKNHPDSRVRIVGYADKFGTREVNLKISEKRAKAVAKILTDKYGIAADRIDVQFKGKDESFYKDDNKWNRCAVAEIIR</sequence>
<evidence type="ECO:0000256" key="7">
    <source>
        <dbReference type="ARBA" id="ARBA00023114"/>
    </source>
</evidence>
<keyword evidence="15" id="KW-1185">Reference proteome</keyword>
<evidence type="ECO:0000256" key="10">
    <source>
        <dbReference type="PROSITE-ProRule" id="PRU00473"/>
    </source>
</evidence>
<keyword evidence="2" id="KW-0813">Transport</keyword>
<keyword evidence="8 10" id="KW-0472">Membrane</keyword>
<dbReference type="InterPro" id="IPR050330">
    <property type="entry name" value="Bact_OuterMem_StrucFunc"/>
</dbReference>
<dbReference type="InterPro" id="IPR006664">
    <property type="entry name" value="OMP_bac"/>
</dbReference>
<dbReference type="InterPro" id="IPR036737">
    <property type="entry name" value="OmpA-like_sf"/>
</dbReference>
<dbReference type="PRINTS" id="PR01021">
    <property type="entry name" value="OMPADOMAIN"/>
</dbReference>
<dbReference type="Pfam" id="PF13505">
    <property type="entry name" value="OMP_b-brl"/>
    <property type="match status" value="1"/>
</dbReference>
<name>H1DG20_9BACT</name>
<dbReference type="STRING" id="742817.HMPREF9449_01206"/>
<keyword evidence="4" id="KW-0812">Transmembrane</keyword>
<dbReference type="EMBL" id="ADMC01000017">
    <property type="protein sequence ID" value="EHP48843.1"/>
    <property type="molecule type" value="Genomic_DNA"/>
</dbReference>
<dbReference type="PROSITE" id="PS51123">
    <property type="entry name" value="OMPA_2"/>
    <property type="match status" value="1"/>
</dbReference>
<reference evidence="14 15" key="1">
    <citation type="submission" date="2012-01" db="EMBL/GenBank/DDBJ databases">
        <title>The Genome Sequence of Odoribacter laneus YIT 12061.</title>
        <authorList>
            <consortium name="The Broad Institute Genome Sequencing Platform"/>
            <person name="Earl A."/>
            <person name="Ward D."/>
            <person name="Feldgarden M."/>
            <person name="Gevers D."/>
            <person name="Morotomi M."/>
            <person name="Young S.K."/>
            <person name="Zeng Q."/>
            <person name="Gargeya S."/>
            <person name="Fitzgerald M."/>
            <person name="Haas B."/>
            <person name="Abouelleil A."/>
            <person name="Alvarado L."/>
            <person name="Arachchi H.M."/>
            <person name="Berlin A."/>
            <person name="Chapman S.B."/>
            <person name="Gearin G."/>
            <person name="Goldberg J."/>
            <person name="Griggs A."/>
            <person name="Gujja S."/>
            <person name="Hansen M."/>
            <person name="Heiman D."/>
            <person name="Howarth C."/>
            <person name="Larimer J."/>
            <person name="Lui A."/>
            <person name="MacDonald P.J.P."/>
            <person name="McCowen C."/>
            <person name="Montmayeur A."/>
            <person name="Murphy C."/>
            <person name="Neiman D."/>
            <person name="Pearson M."/>
            <person name="Priest M."/>
            <person name="Roberts A."/>
            <person name="Saif S."/>
            <person name="Shea T."/>
            <person name="Sisk P."/>
            <person name="Stolte C."/>
            <person name="Sykes S."/>
            <person name="Wortman J."/>
            <person name="Nusbaum C."/>
            <person name="Birren B."/>
        </authorList>
    </citation>
    <scope>NUCLEOTIDE SEQUENCE [LARGE SCALE GENOMIC DNA]</scope>
    <source>
        <strain evidence="14 15">YIT 12061</strain>
    </source>
</reference>
<dbReference type="Gene3D" id="2.40.160.20">
    <property type="match status" value="1"/>
</dbReference>
<evidence type="ECO:0000256" key="12">
    <source>
        <dbReference type="SAM" id="SignalP"/>
    </source>
</evidence>
<feature type="signal peptide" evidence="12">
    <location>
        <begin position="1"/>
        <end position="20"/>
    </location>
</feature>
<dbReference type="InterPro" id="IPR011250">
    <property type="entry name" value="OMP/PagP_B-barrel"/>
</dbReference>
<evidence type="ECO:0000259" key="13">
    <source>
        <dbReference type="PROSITE" id="PS51123"/>
    </source>
</evidence>
<proteinExistence type="predicted"/>
<evidence type="ECO:0000256" key="5">
    <source>
        <dbReference type="ARBA" id="ARBA00022729"/>
    </source>
</evidence>
<dbReference type="GO" id="GO:0046930">
    <property type="term" value="C:pore complex"/>
    <property type="evidence" value="ECO:0007669"/>
    <property type="project" value="UniProtKB-KW"/>
</dbReference>
<dbReference type="Gene3D" id="3.30.1330.60">
    <property type="entry name" value="OmpA-like domain"/>
    <property type="match status" value="1"/>
</dbReference>
<keyword evidence="3" id="KW-1134">Transmembrane beta strand</keyword>
<evidence type="ECO:0000256" key="6">
    <source>
        <dbReference type="ARBA" id="ARBA00023065"/>
    </source>
</evidence>
<dbReference type="Proteomes" id="UP000004892">
    <property type="component" value="Unassembled WGS sequence"/>
</dbReference>
<organism evidence="14 15">
    <name type="scientific">Odoribacter laneus YIT 12061</name>
    <dbReference type="NCBI Taxonomy" id="742817"/>
    <lineage>
        <taxon>Bacteria</taxon>
        <taxon>Pseudomonadati</taxon>
        <taxon>Bacteroidota</taxon>
        <taxon>Bacteroidia</taxon>
        <taxon>Bacteroidales</taxon>
        <taxon>Odoribacteraceae</taxon>
        <taxon>Odoribacter</taxon>
    </lineage>
</organism>
<evidence type="ECO:0000256" key="3">
    <source>
        <dbReference type="ARBA" id="ARBA00022452"/>
    </source>
</evidence>
<dbReference type="InterPro" id="IPR027385">
    <property type="entry name" value="Beta-barrel_OMP"/>
</dbReference>
<feature type="chain" id="PRO_5003549442" description="OmpA-like domain-containing protein" evidence="12">
    <location>
        <begin position="21"/>
        <end position="387"/>
    </location>
</feature>
<keyword evidence="5 12" id="KW-0732">Signal</keyword>
<keyword evidence="7" id="KW-0626">Porin</keyword>
<dbReference type="GO" id="GO:0009279">
    <property type="term" value="C:cell outer membrane"/>
    <property type="evidence" value="ECO:0007669"/>
    <property type="project" value="UniProtKB-SubCell"/>
</dbReference>